<feature type="chain" id="PRO_5030001700" description="Ribonuclease A-domain domain-containing protein" evidence="8">
    <location>
        <begin position="20"/>
        <end position="146"/>
    </location>
</feature>
<evidence type="ECO:0000256" key="7">
    <source>
        <dbReference type="ARBA" id="ARBA00023157"/>
    </source>
</evidence>
<evidence type="ECO:0000256" key="8">
    <source>
        <dbReference type="RuleBase" id="RU000651"/>
    </source>
</evidence>
<dbReference type="GO" id="GO:0050829">
    <property type="term" value="P:defense response to Gram-negative bacterium"/>
    <property type="evidence" value="ECO:0007669"/>
    <property type="project" value="TreeGrafter"/>
</dbReference>
<keyword evidence="4 8" id="KW-0540">Nuclease</keyword>
<evidence type="ECO:0000256" key="3">
    <source>
        <dbReference type="ARBA" id="ARBA00022525"/>
    </source>
</evidence>
<keyword evidence="8" id="KW-0732">Signal</keyword>
<name>A0A3Q1IJA4_ANATE</name>
<reference evidence="10" key="2">
    <citation type="submission" date="2025-08" db="UniProtKB">
        <authorList>
            <consortium name="Ensembl"/>
        </authorList>
    </citation>
    <scope>IDENTIFICATION</scope>
</reference>
<evidence type="ECO:0000256" key="4">
    <source>
        <dbReference type="ARBA" id="ARBA00022722"/>
    </source>
</evidence>
<dbReference type="CDD" id="cd06265">
    <property type="entry name" value="RNase_A_canonical"/>
    <property type="match status" value="1"/>
</dbReference>
<keyword evidence="5 8" id="KW-0255">Endonuclease</keyword>
<evidence type="ECO:0000256" key="5">
    <source>
        <dbReference type="ARBA" id="ARBA00022759"/>
    </source>
</evidence>
<comment type="similarity">
    <text evidence="2 8">Belongs to the pancreatic ribonuclease family.</text>
</comment>
<reference evidence="10" key="1">
    <citation type="submission" date="2021-04" db="EMBL/GenBank/DDBJ databases">
        <authorList>
            <consortium name="Wellcome Sanger Institute Data Sharing"/>
        </authorList>
    </citation>
    <scope>NUCLEOTIDE SEQUENCE [LARGE SCALE GENOMIC DNA]</scope>
</reference>
<dbReference type="GO" id="GO:0005576">
    <property type="term" value="C:extracellular region"/>
    <property type="evidence" value="ECO:0007669"/>
    <property type="project" value="UniProtKB-SubCell"/>
</dbReference>
<dbReference type="InterPro" id="IPR023411">
    <property type="entry name" value="RNaseA_AS"/>
</dbReference>
<dbReference type="OrthoDB" id="8573660at2759"/>
<dbReference type="Ensembl" id="ENSATET00000004332.2">
    <property type="protein sequence ID" value="ENSATEP00000004296.2"/>
    <property type="gene ID" value="ENSATEG00000003017.2"/>
</dbReference>
<dbReference type="InterPro" id="IPR023412">
    <property type="entry name" value="RNaseA_domain"/>
</dbReference>
<dbReference type="Proteomes" id="UP000265040">
    <property type="component" value="Chromosome 10"/>
</dbReference>
<dbReference type="SUPFAM" id="SSF54076">
    <property type="entry name" value="RNase A-like"/>
    <property type="match status" value="1"/>
</dbReference>
<evidence type="ECO:0000256" key="6">
    <source>
        <dbReference type="ARBA" id="ARBA00022801"/>
    </source>
</evidence>
<comment type="subcellular location">
    <subcellularLocation>
        <location evidence="1">Secreted</location>
    </subcellularLocation>
</comment>
<keyword evidence="11" id="KW-1185">Reference proteome</keyword>
<dbReference type="GO" id="GO:0004519">
    <property type="term" value="F:endonuclease activity"/>
    <property type="evidence" value="ECO:0007669"/>
    <property type="project" value="UniProtKB-KW"/>
</dbReference>
<organism evidence="10 11">
    <name type="scientific">Anabas testudineus</name>
    <name type="common">Climbing perch</name>
    <name type="synonym">Anthias testudineus</name>
    <dbReference type="NCBI Taxonomy" id="64144"/>
    <lineage>
        <taxon>Eukaryota</taxon>
        <taxon>Metazoa</taxon>
        <taxon>Chordata</taxon>
        <taxon>Craniata</taxon>
        <taxon>Vertebrata</taxon>
        <taxon>Euteleostomi</taxon>
        <taxon>Actinopterygii</taxon>
        <taxon>Neopterygii</taxon>
        <taxon>Teleostei</taxon>
        <taxon>Neoteleostei</taxon>
        <taxon>Acanthomorphata</taxon>
        <taxon>Anabantaria</taxon>
        <taxon>Anabantiformes</taxon>
        <taxon>Anabantoidei</taxon>
        <taxon>Anabantidae</taxon>
        <taxon>Anabas</taxon>
    </lineage>
</organism>
<dbReference type="Gene3D" id="3.10.130.10">
    <property type="entry name" value="Ribonuclease A-like domain"/>
    <property type="match status" value="1"/>
</dbReference>
<evidence type="ECO:0000313" key="11">
    <source>
        <dbReference type="Proteomes" id="UP000265040"/>
    </source>
</evidence>
<keyword evidence="7" id="KW-1015">Disulfide bond</keyword>
<dbReference type="InParanoid" id="A0A3Q1IJA4"/>
<proteinExistence type="inferred from homology"/>
<evidence type="ECO:0000259" key="9">
    <source>
        <dbReference type="SMART" id="SM00092"/>
    </source>
</evidence>
<sequence>MKIQFVCLLLLLLSANVLSQNAKIKSRYQKFQNQHIIKKMNATNCDDVMQTRNISKGNTNKCKETNTFIIGNIKPVKSICEGKGEPWRNQMTKSLKRFDIVVCKLKKQKARPARCLYRGKELNMKIIIKCEKGFPVHYDRDIEYLF</sequence>
<keyword evidence="3" id="KW-0964">Secreted</keyword>
<dbReference type="Pfam" id="PF00074">
    <property type="entry name" value="RnaseA"/>
    <property type="match status" value="1"/>
</dbReference>
<feature type="signal peptide" evidence="8">
    <location>
        <begin position="1"/>
        <end position="19"/>
    </location>
</feature>
<dbReference type="PANTHER" id="PTHR11437:SF10">
    <property type="entry name" value="ANGIOGENIN-RELATED"/>
    <property type="match status" value="1"/>
</dbReference>
<dbReference type="GO" id="GO:0003676">
    <property type="term" value="F:nucleic acid binding"/>
    <property type="evidence" value="ECO:0007669"/>
    <property type="project" value="InterPro"/>
</dbReference>
<dbReference type="PANTHER" id="PTHR11437">
    <property type="entry name" value="RIBONUCLEASE"/>
    <property type="match status" value="1"/>
</dbReference>
<reference evidence="10" key="3">
    <citation type="submission" date="2025-09" db="UniProtKB">
        <authorList>
            <consortium name="Ensembl"/>
        </authorList>
    </citation>
    <scope>IDENTIFICATION</scope>
</reference>
<protein>
    <recommendedName>
        <fullName evidence="9">Ribonuclease A-domain domain-containing protein</fullName>
    </recommendedName>
</protein>
<keyword evidence="6 8" id="KW-0378">Hydrolase</keyword>
<dbReference type="InterPro" id="IPR036816">
    <property type="entry name" value="RNaseA-like_dom_sf"/>
</dbReference>
<accession>A0A3Q1IJA4</accession>
<dbReference type="InterPro" id="IPR001427">
    <property type="entry name" value="RNaseA"/>
</dbReference>
<dbReference type="PROSITE" id="PS00127">
    <property type="entry name" value="RNASE_PANCREATIC"/>
    <property type="match status" value="1"/>
</dbReference>
<dbReference type="GO" id="GO:0016787">
    <property type="term" value="F:hydrolase activity"/>
    <property type="evidence" value="ECO:0007669"/>
    <property type="project" value="UniProtKB-KW"/>
</dbReference>
<dbReference type="SMART" id="SM00092">
    <property type="entry name" value="RNAse_Pc"/>
    <property type="match status" value="1"/>
</dbReference>
<evidence type="ECO:0000256" key="2">
    <source>
        <dbReference type="ARBA" id="ARBA00005600"/>
    </source>
</evidence>
<dbReference type="GO" id="GO:0050830">
    <property type="term" value="P:defense response to Gram-positive bacterium"/>
    <property type="evidence" value="ECO:0007669"/>
    <property type="project" value="TreeGrafter"/>
</dbReference>
<evidence type="ECO:0000313" key="10">
    <source>
        <dbReference type="Ensembl" id="ENSATEP00000004296.2"/>
    </source>
</evidence>
<dbReference type="GO" id="GO:0004540">
    <property type="term" value="F:RNA nuclease activity"/>
    <property type="evidence" value="ECO:0007669"/>
    <property type="project" value="TreeGrafter"/>
</dbReference>
<feature type="domain" description="Ribonuclease A-domain" evidence="9">
    <location>
        <begin position="24"/>
        <end position="142"/>
    </location>
</feature>
<dbReference type="AlphaFoldDB" id="A0A3Q1IJA4"/>
<dbReference type="GO" id="GO:0001525">
    <property type="term" value="P:angiogenesis"/>
    <property type="evidence" value="ECO:0007669"/>
    <property type="project" value="TreeGrafter"/>
</dbReference>
<evidence type="ECO:0000256" key="1">
    <source>
        <dbReference type="ARBA" id="ARBA00004613"/>
    </source>
</evidence>
<dbReference type="GeneTree" id="ENSGT00940000157645"/>